<organism evidence="2">
    <name type="scientific">Mycobacterium triplex</name>
    <dbReference type="NCBI Taxonomy" id="47839"/>
    <lineage>
        <taxon>Bacteria</taxon>
        <taxon>Bacillati</taxon>
        <taxon>Actinomycetota</taxon>
        <taxon>Actinomycetes</taxon>
        <taxon>Mycobacteriales</taxon>
        <taxon>Mycobacteriaceae</taxon>
        <taxon>Mycobacterium</taxon>
        <taxon>Mycobacterium simiae complex</taxon>
    </lineage>
</organism>
<reference evidence="3 4" key="3">
    <citation type="submission" date="2016-01" db="EMBL/GenBank/DDBJ databases">
        <title>The new phylogeny of the genus Mycobacterium.</title>
        <authorList>
            <person name="Tarcisio F."/>
            <person name="Conor M."/>
            <person name="Antonella G."/>
            <person name="Elisabetta G."/>
            <person name="Giulia F.S."/>
            <person name="Sara T."/>
            <person name="Anna F."/>
            <person name="Clotilde B."/>
            <person name="Roberto B."/>
            <person name="Veronica D.S."/>
            <person name="Fabio R."/>
            <person name="Monica P."/>
            <person name="Olivier J."/>
            <person name="Enrico T."/>
            <person name="Nicola S."/>
        </authorList>
    </citation>
    <scope>NUCLEOTIDE SEQUENCE [LARGE SCALE GENOMIC DNA]</scope>
    <source>
        <strain evidence="3 4">DSM 44626</strain>
    </source>
</reference>
<keyword evidence="2" id="KW-0808">Transferase</keyword>
<keyword evidence="4" id="KW-1185">Reference proteome</keyword>
<accession>A0A024K436</accession>
<keyword evidence="2" id="KW-0418">Kinase</keyword>
<gene>
    <name evidence="3" type="ORF">AWC29_26085</name>
    <name evidence="2" type="ORF">BN973_04745</name>
</gene>
<feature type="region of interest" description="Disordered" evidence="1">
    <location>
        <begin position="1"/>
        <end position="23"/>
    </location>
</feature>
<dbReference type="EMBL" id="LQPY01000037">
    <property type="protein sequence ID" value="ORW99836.1"/>
    <property type="molecule type" value="Genomic_DNA"/>
</dbReference>
<dbReference type="RefSeq" id="WP_036471065.1">
    <property type="nucleotide sequence ID" value="NZ_HG964446.1"/>
</dbReference>
<dbReference type="GO" id="GO:0016301">
    <property type="term" value="F:kinase activity"/>
    <property type="evidence" value="ECO:0007669"/>
    <property type="project" value="UniProtKB-KW"/>
</dbReference>
<evidence type="ECO:0000313" key="3">
    <source>
        <dbReference type="EMBL" id="ORW99836.1"/>
    </source>
</evidence>
<dbReference type="AlphaFoldDB" id="A0A024K436"/>
<sequence length="343" mass="39183">MAIITPDNPFGVDPARDLHHQPAPRNVPLANENLLFQGYDPDNRILFYHHMGLVADDTTLWQGDFCLTLGDGRLLMAKNFGRYETPSGMGDGTLIFECMEPLRQWRITFDGVAYLTTQDENRNRFCGFDQYPVPTKFDIVWEGCAPMFQSKRAEDGNLTTGYDVRYEQGGHFRGYLRYFDREITIGGPGYRDHSVGPRNLELFTGHVWTVATWPDARRVIGTLNMEQGDTIRSATPYVVIDGEYRTAEYVSGPYWGPGRNDFDDKTFEVVFRSDGVEHVIGAQTLDQGYYWTCFAPSQLCAGMDPTRMISEKHWITKEVAVKYTWDGEVTYGLLEISRRLGDR</sequence>
<reference evidence="2" key="1">
    <citation type="journal article" date="2014" name="Genome Announc.">
        <title>Draft Genome Sequence of Mycobacterium triplex DSM 44626.</title>
        <authorList>
            <person name="Sassi M."/>
            <person name="Croce O."/>
            <person name="Robert C."/>
            <person name="Raoult D."/>
            <person name="Drancourt M."/>
        </authorList>
    </citation>
    <scope>NUCLEOTIDE SEQUENCE [LARGE SCALE GENOMIC DNA]</scope>
    <source>
        <strain evidence="2">DSM 44626</strain>
    </source>
</reference>
<evidence type="ECO:0000313" key="4">
    <source>
        <dbReference type="Proteomes" id="UP000193710"/>
    </source>
</evidence>
<dbReference type="eggNOG" id="ENOG5033UMR">
    <property type="taxonomic scope" value="Bacteria"/>
</dbReference>
<name>A0A024K436_9MYCO</name>
<dbReference type="OrthoDB" id="4507307at2"/>
<evidence type="ECO:0000313" key="2">
    <source>
        <dbReference type="EMBL" id="CDO90352.1"/>
    </source>
</evidence>
<dbReference type="EMBL" id="HG964446">
    <property type="protein sequence ID" value="CDO90352.1"/>
    <property type="molecule type" value="Genomic_DNA"/>
</dbReference>
<protein>
    <submittedName>
        <fullName evidence="2">Putative 6-phosphofructokinase</fullName>
    </submittedName>
</protein>
<dbReference type="Proteomes" id="UP000028880">
    <property type="component" value="Unassembled WGS sequence"/>
</dbReference>
<dbReference type="HOGENOM" id="CLU_857437_0_0_11"/>
<reference evidence="2" key="2">
    <citation type="submission" date="2014-04" db="EMBL/GenBank/DDBJ databases">
        <authorList>
            <person name="Xu Y.W."/>
            <person name="Yang Q."/>
        </authorList>
    </citation>
    <scope>NUCLEOTIDE SEQUENCE</scope>
    <source>
        <strain evidence="2">DSM 44626</strain>
    </source>
</reference>
<evidence type="ECO:0000256" key="1">
    <source>
        <dbReference type="SAM" id="MobiDB-lite"/>
    </source>
</evidence>
<proteinExistence type="predicted"/>
<dbReference type="Proteomes" id="UP000193710">
    <property type="component" value="Unassembled WGS sequence"/>
</dbReference>
<dbReference type="STRING" id="47839.BN973_04745"/>